<sequence>MKILQVITSMHIGGAEKLVTEITPLLKDRGYQVDVLLFDGTCTSFKLALQKKGIRIFEFSKGGSVYNPLYILKLFSFLRKYDIIHTHNTAPQLFAALGSVVCSVVLVTTEHTTSNRRRGWRWYKPIDRWMYNQYDTVITISDKAEENLKKYLGYCCTHICTVYNGVNISHFKEAEPDNSLRRNADKKVIVMVAGFRYQKDQDTLIRTMKYLSKEQYELWLVGDGERRELLEQLASEEKVEDIVRFLGVRSDVPNILKAADVVVMSSHFEGLSLSSIEGMAVGKPFIASDVDGLHEITVGAGVLFPHGDSERLAEEIEKLMQNPDYYKEVADKCLERASKYDIKVMVEQYISVYNAVSK</sequence>
<dbReference type="InterPro" id="IPR001296">
    <property type="entry name" value="Glyco_trans_1"/>
</dbReference>
<dbReference type="Pfam" id="PF00534">
    <property type="entry name" value="Glycos_transf_1"/>
    <property type="match status" value="1"/>
</dbReference>
<dbReference type="SUPFAM" id="SSF53756">
    <property type="entry name" value="UDP-Glycosyltransferase/glycogen phosphorylase"/>
    <property type="match status" value="1"/>
</dbReference>
<dbReference type="Gene3D" id="3.40.50.2000">
    <property type="entry name" value="Glycogen Phosphorylase B"/>
    <property type="match status" value="2"/>
</dbReference>
<evidence type="ECO:0000313" key="3">
    <source>
        <dbReference type="EMBL" id="CUQ27848.1"/>
    </source>
</evidence>
<evidence type="ECO:0000259" key="2">
    <source>
        <dbReference type="Pfam" id="PF13439"/>
    </source>
</evidence>
<gene>
    <name evidence="3" type="ORF">ERS852511_05041</name>
</gene>
<dbReference type="RefSeq" id="WP_055301354.1">
    <property type="nucleotide sequence ID" value="NZ_CZAP01000039.1"/>
</dbReference>
<dbReference type="PANTHER" id="PTHR12526">
    <property type="entry name" value="GLYCOSYLTRANSFERASE"/>
    <property type="match status" value="1"/>
</dbReference>
<organism evidence="3 4">
    <name type="scientific">Bacteroides thetaiotaomicron</name>
    <dbReference type="NCBI Taxonomy" id="818"/>
    <lineage>
        <taxon>Bacteria</taxon>
        <taxon>Pseudomonadati</taxon>
        <taxon>Bacteroidota</taxon>
        <taxon>Bacteroidia</taxon>
        <taxon>Bacteroidales</taxon>
        <taxon>Bacteroidaceae</taxon>
        <taxon>Bacteroides</taxon>
    </lineage>
</organism>
<dbReference type="EC" id="2.4.1.11" evidence="3"/>
<dbReference type="Pfam" id="PF13439">
    <property type="entry name" value="Glyco_transf_4"/>
    <property type="match status" value="1"/>
</dbReference>
<keyword evidence="3" id="KW-0808">Transferase</keyword>
<reference evidence="3 4" key="1">
    <citation type="submission" date="2015-09" db="EMBL/GenBank/DDBJ databases">
        <authorList>
            <consortium name="Pathogen Informatics"/>
        </authorList>
    </citation>
    <scope>NUCLEOTIDE SEQUENCE [LARGE SCALE GENOMIC DNA]</scope>
    <source>
        <strain evidence="3 4">2789STDY5834899</strain>
    </source>
</reference>
<dbReference type="Proteomes" id="UP000095576">
    <property type="component" value="Unassembled WGS sequence"/>
</dbReference>
<protein>
    <submittedName>
        <fullName evidence="3">Putative LPS biosynthesis glycosyltransferase</fullName>
        <ecNumber evidence="3">2.4.1.11</ecNumber>
    </submittedName>
</protein>
<name>A0A174V6V4_BACT4</name>
<dbReference type="EMBL" id="CZAP01000039">
    <property type="protein sequence ID" value="CUQ27848.1"/>
    <property type="molecule type" value="Genomic_DNA"/>
</dbReference>
<dbReference type="InterPro" id="IPR028098">
    <property type="entry name" value="Glyco_trans_4-like_N"/>
</dbReference>
<proteinExistence type="predicted"/>
<feature type="domain" description="Glycosyl transferase family 1" evidence="1">
    <location>
        <begin position="178"/>
        <end position="329"/>
    </location>
</feature>
<evidence type="ECO:0000259" key="1">
    <source>
        <dbReference type="Pfam" id="PF00534"/>
    </source>
</evidence>
<dbReference type="PANTHER" id="PTHR12526:SF630">
    <property type="entry name" value="GLYCOSYLTRANSFERASE"/>
    <property type="match status" value="1"/>
</dbReference>
<feature type="domain" description="Glycosyltransferase subfamily 4-like N-terminal" evidence="2">
    <location>
        <begin position="12"/>
        <end position="169"/>
    </location>
</feature>
<evidence type="ECO:0000313" key="4">
    <source>
        <dbReference type="Proteomes" id="UP000095576"/>
    </source>
</evidence>
<dbReference type="GO" id="GO:0004373">
    <property type="term" value="F:alpha-1,4-glucan glucosyltransferase (UDP-glucose donor) activity"/>
    <property type="evidence" value="ECO:0007669"/>
    <property type="project" value="UniProtKB-EC"/>
</dbReference>
<keyword evidence="3" id="KW-0328">Glycosyltransferase</keyword>
<dbReference type="AlphaFoldDB" id="A0A174V6V4"/>
<accession>A0A174V6V4</accession>
<dbReference type="CDD" id="cd03811">
    <property type="entry name" value="GT4_GT28_WabH-like"/>
    <property type="match status" value="1"/>
</dbReference>